<evidence type="ECO:0000313" key="1">
    <source>
        <dbReference type="EMBL" id="HGV55702.1"/>
    </source>
</evidence>
<sequence>MFYYLGIDIGGGANTWALALERHPSEKKLSLVSGELSLKDKPSPVSLQEIREFLFKRRVLVTALDAPLSFSLALEKGLRRSDQALRELLPSKAKSWVLSYHGLMGIPLRAYLLAKSISPYCGTILETHPRASLYFLLPNAKREIAFKYKKEGLSEAEILWLRDFLRELFSLDAPLDLLKRDGVLDALICALTAYLYQKAPEKLFFLPQEEDLEGFGPFVVIWP</sequence>
<proteinExistence type="predicted"/>
<reference evidence="1" key="1">
    <citation type="journal article" date="2020" name="mSystems">
        <title>Genome- and Community-Level Interaction Insights into Carbon Utilization and Element Cycling Functions of Hydrothermarchaeota in Hydrothermal Sediment.</title>
        <authorList>
            <person name="Zhou Z."/>
            <person name="Liu Y."/>
            <person name="Xu W."/>
            <person name="Pan J."/>
            <person name="Luo Z.H."/>
            <person name="Li M."/>
        </authorList>
    </citation>
    <scope>NUCLEOTIDE SEQUENCE [LARGE SCALE GENOMIC DNA]</scope>
    <source>
        <strain evidence="1">SpSt-605</strain>
    </source>
</reference>
<protein>
    <submittedName>
        <fullName evidence="1">DUF429 domain-containing protein</fullName>
    </submittedName>
</protein>
<comment type="caution">
    <text evidence="1">The sequence shown here is derived from an EMBL/GenBank/DDBJ whole genome shotgun (WGS) entry which is preliminary data.</text>
</comment>
<accession>A0A832LV47</accession>
<organism evidence="1">
    <name type="scientific">Caldimicrobium thiodismutans</name>
    <dbReference type="NCBI Taxonomy" id="1653476"/>
    <lineage>
        <taxon>Bacteria</taxon>
        <taxon>Pseudomonadati</taxon>
        <taxon>Thermodesulfobacteriota</taxon>
        <taxon>Thermodesulfobacteria</taxon>
        <taxon>Thermodesulfobacteriales</taxon>
        <taxon>Thermodesulfobacteriaceae</taxon>
        <taxon>Caldimicrobium</taxon>
    </lineage>
</organism>
<gene>
    <name evidence="1" type="ORF">ENT73_06455</name>
</gene>
<dbReference type="AlphaFoldDB" id="A0A832LV47"/>
<dbReference type="EMBL" id="DSZU01000115">
    <property type="protein sequence ID" value="HGV55702.1"/>
    <property type="molecule type" value="Genomic_DNA"/>
</dbReference>
<name>A0A832LV47_9BACT</name>